<organism evidence="1 2">
    <name type="scientific">Eumeta variegata</name>
    <name type="common">Bagworm moth</name>
    <name type="synonym">Eumeta japonica</name>
    <dbReference type="NCBI Taxonomy" id="151549"/>
    <lineage>
        <taxon>Eukaryota</taxon>
        <taxon>Metazoa</taxon>
        <taxon>Ecdysozoa</taxon>
        <taxon>Arthropoda</taxon>
        <taxon>Hexapoda</taxon>
        <taxon>Insecta</taxon>
        <taxon>Pterygota</taxon>
        <taxon>Neoptera</taxon>
        <taxon>Endopterygota</taxon>
        <taxon>Lepidoptera</taxon>
        <taxon>Glossata</taxon>
        <taxon>Ditrysia</taxon>
        <taxon>Tineoidea</taxon>
        <taxon>Psychidae</taxon>
        <taxon>Oiketicinae</taxon>
        <taxon>Eumeta</taxon>
    </lineage>
</organism>
<sequence>MHRRGGHLRLDTVVVEEADYVGGYDLACGDKKYLTRLTRLSSKLTMEAPSAHPHPRSLSYCGAVHCSVFGRDGRARTARHLRGRLARACGCRGGSGPPFRDVRVYSVDSVVVGYSKKSDLAVKPV</sequence>
<reference evidence="1 2" key="1">
    <citation type="journal article" date="2019" name="Commun. Biol.">
        <title>The bagworm genome reveals a unique fibroin gene that provides high tensile strength.</title>
        <authorList>
            <person name="Kono N."/>
            <person name="Nakamura H."/>
            <person name="Ohtoshi R."/>
            <person name="Tomita M."/>
            <person name="Numata K."/>
            <person name="Arakawa K."/>
        </authorList>
    </citation>
    <scope>NUCLEOTIDE SEQUENCE [LARGE SCALE GENOMIC DNA]</scope>
</reference>
<dbReference type="EMBL" id="BGZK01001309">
    <property type="protein sequence ID" value="GBP76907.1"/>
    <property type="molecule type" value="Genomic_DNA"/>
</dbReference>
<name>A0A4C1YR58_EUMVA</name>
<proteinExistence type="predicted"/>
<protein>
    <submittedName>
        <fullName evidence="1">Uncharacterized protein</fullName>
    </submittedName>
</protein>
<gene>
    <name evidence="1" type="ORF">EVAR_52595_1</name>
</gene>
<evidence type="ECO:0000313" key="1">
    <source>
        <dbReference type="EMBL" id="GBP76907.1"/>
    </source>
</evidence>
<evidence type="ECO:0000313" key="2">
    <source>
        <dbReference type="Proteomes" id="UP000299102"/>
    </source>
</evidence>
<comment type="caution">
    <text evidence="1">The sequence shown here is derived from an EMBL/GenBank/DDBJ whole genome shotgun (WGS) entry which is preliminary data.</text>
</comment>
<dbReference type="AlphaFoldDB" id="A0A4C1YR58"/>
<keyword evidence="2" id="KW-1185">Reference proteome</keyword>
<dbReference type="Proteomes" id="UP000299102">
    <property type="component" value="Unassembled WGS sequence"/>
</dbReference>
<accession>A0A4C1YR58</accession>